<sequence length="179" mass="18848">MPDTVLEGGGVLDSPETELSPKSPSTGGSLPLDSSSPWPGSSPPWHLSQIPRPFSPTPNPPSRRTLALCPATPSTSTPSPRLSSNGRKRKTAEAPSTTSCKLPTEFTGMLQQPWRVFSEDKNEEEEEGSCGAGHRAVQGGVWRRKAAVEQGTGLYRAVEGENRRAAAVSAMAHASSAAS</sequence>
<dbReference type="Proteomes" id="UP001356427">
    <property type="component" value="Unassembled WGS sequence"/>
</dbReference>
<proteinExistence type="predicted"/>
<dbReference type="AlphaFoldDB" id="A0AAN8L4N3"/>
<feature type="region of interest" description="Disordered" evidence="1">
    <location>
        <begin position="1"/>
        <end position="106"/>
    </location>
</feature>
<reference evidence="2 3" key="1">
    <citation type="submission" date="2021-04" db="EMBL/GenBank/DDBJ databases">
        <authorList>
            <person name="De Guttry C."/>
            <person name="Zahm M."/>
            <person name="Klopp C."/>
            <person name="Cabau C."/>
            <person name="Louis A."/>
            <person name="Berthelot C."/>
            <person name="Parey E."/>
            <person name="Roest Crollius H."/>
            <person name="Montfort J."/>
            <person name="Robinson-Rechavi M."/>
            <person name="Bucao C."/>
            <person name="Bouchez O."/>
            <person name="Gislard M."/>
            <person name="Lluch J."/>
            <person name="Milhes M."/>
            <person name="Lampietro C."/>
            <person name="Lopez Roques C."/>
            <person name="Donnadieu C."/>
            <person name="Braasch I."/>
            <person name="Desvignes T."/>
            <person name="Postlethwait J."/>
            <person name="Bobe J."/>
            <person name="Wedekind C."/>
            <person name="Guiguen Y."/>
        </authorList>
    </citation>
    <scope>NUCLEOTIDE SEQUENCE [LARGE SCALE GENOMIC DNA]</scope>
    <source>
        <strain evidence="2">Cs_M1</strain>
        <tissue evidence="2">Blood</tissue>
    </source>
</reference>
<accession>A0AAN8L4N3</accession>
<name>A0AAN8L4N3_9TELE</name>
<evidence type="ECO:0000313" key="2">
    <source>
        <dbReference type="EMBL" id="KAK6297730.1"/>
    </source>
</evidence>
<evidence type="ECO:0000313" key="3">
    <source>
        <dbReference type="Proteomes" id="UP001356427"/>
    </source>
</evidence>
<organism evidence="2 3">
    <name type="scientific">Coregonus suidteri</name>
    <dbReference type="NCBI Taxonomy" id="861788"/>
    <lineage>
        <taxon>Eukaryota</taxon>
        <taxon>Metazoa</taxon>
        <taxon>Chordata</taxon>
        <taxon>Craniata</taxon>
        <taxon>Vertebrata</taxon>
        <taxon>Euteleostomi</taxon>
        <taxon>Actinopterygii</taxon>
        <taxon>Neopterygii</taxon>
        <taxon>Teleostei</taxon>
        <taxon>Protacanthopterygii</taxon>
        <taxon>Salmoniformes</taxon>
        <taxon>Salmonidae</taxon>
        <taxon>Coregoninae</taxon>
        <taxon>Coregonus</taxon>
    </lineage>
</organism>
<comment type="caution">
    <text evidence="2">The sequence shown here is derived from an EMBL/GenBank/DDBJ whole genome shotgun (WGS) entry which is preliminary data.</text>
</comment>
<protein>
    <submittedName>
        <fullName evidence="2">Uncharacterized protein</fullName>
    </submittedName>
</protein>
<feature type="compositionally biased region" description="Low complexity" evidence="1">
    <location>
        <begin position="23"/>
        <end position="52"/>
    </location>
</feature>
<keyword evidence="3" id="KW-1185">Reference proteome</keyword>
<gene>
    <name evidence="2" type="ORF">J4Q44_G00323130</name>
</gene>
<dbReference type="EMBL" id="JAGTTL010000031">
    <property type="protein sequence ID" value="KAK6297730.1"/>
    <property type="molecule type" value="Genomic_DNA"/>
</dbReference>
<evidence type="ECO:0000256" key="1">
    <source>
        <dbReference type="SAM" id="MobiDB-lite"/>
    </source>
</evidence>